<evidence type="ECO:0000313" key="4">
    <source>
        <dbReference type="Proteomes" id="UP000295497"/>
    </source>
</evidence>
<protein>
    <recommendedName>
        <fullName evidence="2">Transposase zinc-binding domain-containing protein</fullName>
    </recommendedName>
</protein>
<dbReference type="InterPro" id="IPR026889">
    <property type="entry name" value="Zn_Tnp"/>
</dbReference>
<dbReference type="Pfam" id="PF14319">
    <property type="entry name" value="Zn_Tnp_IS91"/>
    <property type="match status" value="1"/>
</dbReference>
<sequence length="229" mass="24988">MASAARTTGAVYERRRPEETTLYEIVRANMESLYGAIDDGAIAVRIPKHAKKELEAYLDCGLLCCGFARLRCERCEESRLVVFSCKGRGFCPSCLGRRMCATAANLIEDVLPEVAHRPWVLTFPFPWRRRLAGERAPAAPWRHALVTAVTPVTPRCRGRATPGRGAAPRGPPAPSPGSPVAPPERGAGSAGERRMRARRSSGTALAMGARRPRAARQPTHPLQRRQGEA</sequence>
<accession>A0A4P2QI70</accession>
<dbReference type="EMBL" id="CP012672">
    <property type="protein sequence ID" value="AUX29609.1"/>
    <property type="molecule type" value="Genomic_DNA"/>
</dbReference>
<evidence type="ECO:0000256" key="1">
    <source>
        <dbReference type="SAM" id="MobiDB-lite"/>
    </source>
</evidence>
<gene>
    <name evidence="3" type="ORF">SOCE836_017000</name>
</gene>
<dbReference type="AlphaFoldDB" id="A0A4P2QI70"/>
<feature type="compositionally biased region" description="Pro residues" evidence="1">
    <location>
        <begin position="169"/>
        <end position="182"/>
    </location>
</feature>
<feature type="domain" description="Transposase zinc-binding" evidence="2">
    <location>
        <begin position="45"/>
        <end position="123"/>
    </location>
</feature>
<organism evidence="3 4">
    <name type="scientific">Sorangium cellulosum</name>
    <name type="common">Polyangium cellulosum</name>
    <dbReference type="NCBI Taxonomy" id="56"/>
    <lineage>
        <taxon>Bacteria</taxon>
        <taxon>Pseudomonadati</taxon>
        <taxon>Myxococcota</taxon>
        <taxon>Polyangia</taxon>
        <taxon>Polyangiales</taxon>
        <taxon>Polyangiaceae</taxon>
        <taxon>Sorangium</taxon>
    </lineage>
</organism>
<evidence type="ECO:0000259" key="2">
    <source>
        <dbReference type="Pfam" id="PF14319"/>
    </source>
</evidence>
<reference evidence="3 4" key="1">
    <citation type="submission" date="2015-09" db="EMBL/GenBank/DDBJ databases">
        <title>Sorangium comparison.</title>
        <authorList>
            <person name="Zaburannyi N."/>
            <person name="Bunk B."/>
            <person name="Overmann J."/>
            <person name="Mueller R."/>
        </authorList>
    </citation>
    <scope>NUCLEOTIDE SEQUENCE [LARGE SCALE GENOMIC DNA]</scope>
    <source>
        <strain evidence="3 4">So ce836</strain>
    </source>
</reference>
<dbReference type="Proteomes" id="UP000295497">
    <property type="component" value="Chromosome"/>
</dbReference>
<feature type="compositionally biased region" description="Low complexity" evidence="1">
    <location>
        <begin position="159"/>
        <end position="168"/>
    </location>
</feature>
<feature type="region of interest" description="Disordered" evidence="1">
    <location>
        <begin position="152"/>
        <end position="229"/>
    </location>
</feature>
<evidence type="ECO:0000313" key="3">
    <source>
        <dbReference type="EMBL" id="AUX29609.1"/>
    </source>
</evidence>
<proteinExistence type="predicted"/>
<name>A0A4P2QI70_SORCE</name>